<evidence type="ECO:0000313" key="3">
    <source>
        <dbReference type="EMBL" id="BAP16063.1"/>
    </source>
</evidence>
<dbReference type="PANTHER" id="PTHR46558:SF13">
    <property type="entry name" value="HTH-TYPE TRANSCRIPTIONAL REGULATOR IMMR"/>
    <property type="match status" value="1"/>
</dbReference>
<dbReference type="Gene3D" id="1.10.260.40">
    <property type="entry name" value="lambda repressor-like DNA-binding domains"/>
    <property type="match status" value="1"/>
</dbReference>
<feature type="domain" description="HTH cro/C1-type" evidence="2">
    <location>
        <begin position="7"/>
        <end position="61"/>
    </location>
</feature>
<organism evidence="3">
    <name type="scientific">Leuconostoc mesenteroides</name>
    <dbReference type="NCBI Taxonomy" id="1245"/>
    <lineage>
        <taxon>Bacteria</taxon>
        <taxon>Bacillati</taxon>
        <taxon>Bacillota</taxon>
        <taxon>Bacilli</taxon>
        <taxon>Lactobacillales</taxon>
        <taxon>Lactobacillaceae</taxon>
        <taxon>Leuconostoc</taxon>
    </lineage>
</organism>
<dbReference type="AlphaFoldDB" id="A0A068Q7Y5"/>
<dbReference type="InterPro" id="IPR001387">
    <property type="entry name" value="Cro/C1-type_HTH"/>
</dbReference>
<dbReference type="InterPro" id="IPR010982">
    <property type="entry name" value="Lambda_DNA-bd_dom_sf"/>
</dbReference>
<dbReference type="GO" id="GO:0003677">
    <property type="term" value="F:DNA binding"/>
    <property type="evidence" value="ECO:0007669"/>
    <property type="project" value="UniProtKB-KW"/>
</dbReference>
<sequence>MEFGNKIRFLRQQKNLTQVDLANSLYISYQLVSKWERNVSIPTVDILLNMISIYHLPLDFFNSSYTSIEQKSEKELIFVGFIDTMTQSYTECPTIKSISIVSEIPEIKIRKYFKNINELIYAFIVDTDKKIKIEVESKILSKKNILDIFINDMAPLLYEKRLEINLLYTRPYIRNTWIMFIQNKYKNIISKHPSTISTDKFDLEYAIAILTSLISIWLSQSNPESLESFQLRIKKITEKPLSQWSLFADNT</sequence>
<gene>
    <name evidence="3" type="primary">lcyR</name>
</gene>
<keyword evidence="1" id="KW-0238">DNA-binding</keyword>
<dbReference type="Pfam" id="PF01381">
    <property type="entry name" value="HTH_3"/>
    <property type="match status" value="1"/>
</dbReference>
<dbReference type="PROSITE" id="PS50943">
    <property type="entry name" value="HTH_CROC1"/>
    <property type="match status" value="1"/>
</dbReference>
<dbReference type="SUPFAM" id="SSF47413">
    <property type="entry name" value="lambda repressor-like DNA-binding domains"/>
    <property type="match status" value="1"/>
</dbReference>
<protein>
    <submittedName>
        <fullName evidence="3">Putative trancriptional regulator</fullName>
    </submittedName>
</protein>
<proteinExistence type="predicted"/>
<dbReference type="SMART" id="SM00530">
    <property type="entry name" value="HTH_XRE"/>
    <property type="match status" value="1"/>
</dbReference>
<dbReference type="EMBL" id="AB795997">
    <property type="protein sequence ID" value="BAP16063.1"/>
    <property type="molecule type" value="Genomic_DNA"/>
</dbReference>
<dbReference type="PANTHER" id="PTHR46558">
    <property type="entry name" value="TRACRIPTIONAL REGULATORY PROTEIN-RELATED-RELATED"/>
    <property type="match status" value="1"/>
</dbReference>
<evidence type="ECO:0000256" key="1">
    <source>
        <dbReference type="ARBA" id="ARBA00023125"/>
    </source>
</evidence>
<evidence type="ECO:0000259" key="2">
    <source>
        <dbReference type="PROSITE" id="PS50943"/>
    </source>
</evidence>
<dbReference type="CDD" id="cd00093">
    <property type="entry name" value="HTH_XRE"/>
    <property type="match status" value="1"/>
</dbReference>
<reference evidence="3" key="1">
    <citation type="journal article" date="2014" name="J. Biosci. Bioeng.">
        <title>Biological function of a DUF95 superfamily protein involved in the biosynthesis of a circular bacteriocin, leucocyclicin Q.</title>
        <authorList>
            <person name="Mu F."/>
            <person name="Masuda Y."/>
            <person name="Zendo T."/>
            <person name="Ono H."/>
            <person name="Kitagawa H."/>
            <person name="Ito H."/>
            <person name="Nakayama J."/>
            <person name="Sonomoto K."/>
        </authorList>
    </citation>
    <scope>NUCLEOTIDE SEQUENCE</scope>
    <source>
        <strain evidence="3">TK41401</strain>
    </source>
</reference>
<accession>A0A068Q7Y5</accession>
<name>A0A068Q7Y5_LEUME</name>